<keyword evidence="1" id="KW-0732">Signal</keyword>
<organism evidence="3 4">
    <name type="scientific">Thalictrum thalictroides</name>
    <name type="common">Rue-anemone</name>
    <name type="synonym">Anemone thalictroides</name>
    <dbReference type="NCBI Taxonomy" id="46969"/>
    <lineage>
        <taxon>Eukaryota</taxon>
        <taxon>Viridiplantae</taxon>
        <taxon>Streptophyta</taxon>
        <taxon>Embryophyta</taxon>
        <taxon>Tracheophyta</taxon>
        <taxon>Spermatophyta</taxon>
        <taxon>Magnoliopsida</taxon>
        <taxon>Ranunculales</taxon>
        <taxon>Ranunculaceae</taxon>
        <taxon>Thalictroideae</taxon>
        <taxon>Thalictrum</taxon>
    </lineage>
</organism>
<sequence length="394" mass="44223">MGTSSFLVGYVFLMVIHYGVNGREIRSRDEYLELDRQTDLLNNSIIKTFQNKAGDIINCVDIHKQPAFAHPLLKNHKLQMRPSSTPKGSVSKYTRTARRGVKCPKGSVPIRRISDKDLIKAKSFLESFGTSIHPSTAITPGKHVAIVRSKQDDPPLTYKGIFGTLQIYNPVVRIVNQSSTSQMWIENGNNRLEVGWMVAPSLFGDTLSHEFMYWTAGPNKGCINLLCPGFIQTKNDYILGEAFERVSKYGDAKHQASFSYQIHQDYKTGHWWVSIPALLDTLYIGYWPKEIVPLLAGGASRVSWGGSTMGIPNGKSPEMGSGYFPDGDFLHGSYISFMMVADSDNYWIFPEEPKYHMEVVADDTSCYNVKDYKNHEGTKMYSFNFGGPGGVCHR</sequence>
<dbReference type="Pfam" id="PF14365">
    <property type="entry name" value="Neprosin_AP"/>
    <property type="match status" value="1"/>
</dbReference>
<name>A0A7J6W615_THATH</name>
<feature type="signal peptide" evidence="1">
    <location>
        <begin position="1"/>
        <end position="22"/>
    </location>
</feature>
<dbReference type="InterPro" id="IPR004314">
    <property type="entry name" value="Neprosin"/>
</dbReference>
<dbReference type="EMBL" id="JABWDY010020873">
    <property type="protein sequence ID" value="KAF5192829.1"/>
    <property type="molecule type" value="Genomic_DNA"/>
</dbReference>
<feature type="domain" description="Neprosin PEP catalytic" evidence="2">
    <location>
        <begin position="137"/>
        <end position="393"/>
    </location>
</feature>
<dbReference type="PANTHER" id="PTHR31589">
    <property type="entry name" value="PROTEIN, PUTATIVE (DUF239)-RELATED-RELATED"/>
    <property type="match status" value="1"/>
</dbReference>
<dbReference type="PROSITE" id="PS52045">
    <property type="entry name" value="NEPROSIN_PEP_CD"/>
    <property type="match status" value="1"/>
</dbReference>
<proteinExistence type="predicted"/>
<dbReference type="OrthoDB" id="1858978at2759"/>
<evidence type="ECO:0000256" key="1">
    <source>
        <dbReference type="SAM" id="SignalP"/>
    </source>
</evidence>
<gene>
    <name evidence="3" type="ORF">FRX31_017577</name>
</gene>
<reference evidence="3 4" key="1">
    <citation type="submission" date="2020-06" db="EMBL/GenBank/DDBJ databases">
        <title>Transcriptomic and genomic resources for Thalictrum thalictroides and T. hernandezii: Facilitating candidate gene discovery in an emerging model plant lineage.</title>
        <authorList>
            <person name="Arias T."/>
            <person name="Riano-Pachon D.M."/>
            <person name="Di Stilio V.S."/>
        </authorList>
    </citation>
    <scope>NUCLEOTIDE SEQUENCE [LARGE SCALE GENOMIC DNA]</scope>
    <source>
        <strain evidence="4">cv. WT478/WT964</strain>
        <tissue evidence="3">Leaves</tissue>
    </source>
</reference>
<comment type="caution">
    <text evidence="3">The sequence shown here is derived from an EMBL/GenBank/DDBJ whole genome shotgun (WGS) entry which is preliminary data.</text>
</comment>
<dbReference type="Proteomes" id="UP000554482">
    <property type="component" value="Unassembled WGS sequence"/>
</dbReference>
<evidence type="ECO:0000259" key="2">
    <source>
        <dbReference type="PROSITE" id="PS52045"/>
    </source>
</evidence>
<dbReference type="InterPro" id="IPR025521">
    <property type="entry name" value="Neprosin_propep"/>
</dbReference>
<feature type="chain" id="PRO_5029710294" evidence="1">
    <location>
        <begin position="23"/>
        <end position="394"/>
    </location>
</feature>
<evidence type="ECO:0000313" key="3">
    <source>
        <dbReference type="EMBL" id="KAF5192829.1"/>
    </source>
</evidence>
<protein>
    <submittedName>
        <fullName evidence="3">Nep-interacting protein</fullName>
    </submittedName>
</protein>
<dbReference type="Pfam" id="PF03080">
    <property type="entry name" value="Neprosin"/>
    <property type="match status" value="1"/>
</dbReference>
<keyword evidence="4" id="KW-1185">Reference proteome</keyword>
<evidence type="ECO:0000313" key="4">
    <source>
        <dbReference type="Proteomes" id="UP000554482"/>
    </source>
</evidence>
<accession>A0A7J6W615</accession>
<dbReference type="InterPro" id="IPR053168">
    <property type="entry name" value="Glutamic_endopeptidase"/>
</dbReference>
<dbReference type="AlphaFoldDB" id="A0A7J6W615"/>
<dbReference type="Gene3D" id="3.90.1320.10">
    <property type="entry name" value="Outer-capsid protein sigma 3, large lobe"/>
    <property type="match status" value="1"/>
</dbReference>